<reference evidence="1" key="1">
    <citation type="submission" date="2021-02" db="EMBL/GenBank/DDBJ databases">
        <title>Psilocybe cubensis genome.</title>
        <authorList>
            <person name="Mckernan K.J."/>
            <person name="Crawford S."/>
            <person name="Trippe A."/>
            <person name="Kane L.T."/>
            <person name="Mclaughlin S."/>
        </authorList>
    </citation>
    <scope>NUCLEOTIDE SEQUENCE [LARGE SCALE GENOMIC DNA]</scope>
    <source>
        <strain evidence="1">MGC-MH-2018</strain>
    </source>
</reference>
<dbReference type="InterPro" id="IPR014710">
    <property type="entry name" value="RmlC-like_jellyroll"/>
</dbReference>
<dbReference type="AlphaFoldDB" id="A0A8H8CJ60"/>
<dbReference type="InterPro" id="IPR011051">
    <property type="entry name" value="RmlC_Cupin_sf"/>
</dbReference>
<protein>
    <submittedName>
        <fullName evidence="1">Uncharacterized protein</fullName>
    </submittedName>
</protein>
<accession>A0A8H8CJ60</accession>
<dbReference type="OrthoDB" id="3121218at2759"/>
<name>A0A8H8CJ60_PSICU</name>
<dbReference type="SUPFAM" id="SSF51182">
    <property type="entry name" value="RmlC-like cupins"/>
    <property type="match status" value="1"/>
</dbReference>
<proteinExistence type="predicted"/>
<comment type="caution">
    <text evidence="1">The sequence shown here is derived from an EMBL/GenBank/DDBJ whole genome shotgun (WGS) entry which is preliminary data.</text>
</comment>
<sequence>MPFHVAKEQYIQSPHEYLPKAFNHPTVEHHDPPKGKESYLLPAVLDVQNGAEMTATYPGPCIYYVTEGEIEYEDRKNPGNTTVLREGGILHVEEGSLIRWTCKSPNGVKGFAVAHVPVSITSVDDFVALEQ</sequence>
<evidence type="ECO:0000313" key="1">
    <source>
        <dbReference type="EMBL" id="KAG5166925.1"/>
    </source>
</evidence>
<dbReference type="EMBL" id="JAFIQS010000007">
    <property type="protein sequence ID" value="KAG5166925.1"/>
    <property type="molecule type" value="Genomic_DNA"/>
</dbReference>
<gene>
    <name evidence="1" type="ORF">JR316_007262</name>
</gene>
<organism evidence="1">
    <name type="scientific">Psilocybe cubensis</name>
    <name type="common">Psychedelic mushroom</name>
    <name type="synonym">Stropharia cubensis</name>
    <dbReference type="NCBI Taxonomy" id="181762"/>
    <lineage>
        <taxon>Eukaryota</taxon>
        <taxon>Fungi</taxon>
        <taxon>Dikarya</taxon>
        <taxon>Basidiomycota</taxon>
        <taxon>Agaricomycotina</taxon>
        <taxon>Agaricomycetes</taxon>
        <taxon>Agaricomycetidae</taxon>
        <taxon>Agaricales</taxon>
        <taxon>Agaricineae</taxon>
        <taxon>Strophariaceae</taxon>
        <taxon>Psilocybe</taxon>
    </lineage>
</organism>
<dbReference type="Gene3D" id="2.60.120.10">
    <property type="entry name" value="Jelly Rolls"/>
    <property type="match status" value="1"/>
</dbReference>